<dbReference type="EMBL" id="CP003879">
    <property type="protein sequence ID" value="AFU67789.1"/>
    <property type="molecule type" value="Genomic_DNA"/>
</dbReference>
<dbReference type="Proteomes" id="UP000008514">
    <property type="component" value="Chromosome"/>
</dbReference>
<dbReference type="InterPro" id="IPR050190">
    <property type="entry name" value="UPF0213_domain"/>
</dbReference>
<dbReference type="OrthoDB" id="9807770at2"/>
<dbReference type="STRING" id="313595.P700755_000792"/>
<evidence type="ECO:0000259" key="2">
    <source>
        <dbReference type="PROSITE" id="PS50164"/>
    </source>
</evidence>
<reference evidence="3" key="2">
    <citation type="submission" date="2012-09" db="EMBL/GenBank/DDBJ databases">
        <title>The complete sequence of Psychroflexus torquis an extreme psychrophile from sea-ice that is stimulated by light.</title>
        <authorList>
            <person name="Feng S."/>
            <person name="Powell S.M."/>
            <person name="Bowman J.P."/>
        </authorList>
    </citation>
    <scope>NUCLEOTIDE SEQUENCE [LARGE SCALE GENOMIC DNA]</scope>
    <source>
        <strain evidence="3">ATCC 700755</strain>
    </source>
</reference>
<name>K4IBI0_PSYTT</name>
<dbReference type="AlphaFoldDB" id="K4IBI0"/>
<dbReference type="eggNOG" id="COG2827">
    <property type="taxonomic scope" value="Bacteria"/>
</dbReference>
<dbReference type="RefSeq" id="WP_015023406.1">
    <property type="nucleotide sequence ID" value="NC_018721.1"/>
</dbReference>
<dbReference type="PANTHER" id="PTHR34477">
    <property type="entry name" value="UPF0213 PROTEIN YHBQ"/>
    <property type="match status" value="1"/>
</dbReference>
<keyword evidence="4" id="KW-1185">Reference proteome</keyword>
<dbReference type="Pfam" id="PF01541">
    <property type="entry name" value="GIY-YIG"/>
    <property type="match status" value="1"/>
</dbReference>
<reference evidence="3" key="1">
    <citation type="submission" date="2006-03" db="EMBL/GenBank/DDBJ databases">
        <authorList>
            <person name="Bowman J."/>
            <person name="Ferriera S."/>
            <person name="Johnson J."/>
            <person name="Kravitz S."/>
            <person name="Halpern A."/>
            <person name="Remington K."/>
            <person name="Beeson K."/>
            <person name="Tran B."/>
            <person name="Rogers Y.-H."/>
            <person name="Friedman R."/>
            <person name="Venter J.C."/>
        </authorList>
    </citation>
    <scope>NUCLEOTIDE SEQUENCE [LARGE SCALE GENOMIC DNA]</scope>
    <source>
        <strain evidence="3">ATCC 700755</strain>
    </source>
</reference>
<dbReference type="HOGENOM" id="CLU_135650_3_1_10"/>
<evidence type="ECO:0000313" key="3">
    <source>
        <dbReference type="EMBL" id="AFU67789.1"/>
    </source>
</evidence>
<protein>
    <submittedName>
        <fullName evidence="3">GIY_YIG_SF superfamily protein</fullName>
    </submittedName>
</protein>
<evidence type="ECO:0000313" key="4">
    <source>
        <dbReference type="Proteomes" id="UP000008514"/>
    </source>
</evidence>
<comment type="similarity">
    <text evidence="1">Belongs to the UPF0213 family.</text>
</comment>
<dbReference type="PANTHER" id="PTHR34477:SF5">
    <property type="entry name" value="BSL5627 PROTEIN"/>
    <property type="match status" value="1"/>
</dbReference>
<dbReference type="SMART" id="SM00465">
    <property type="entry name" value="GIYc"/>
    <property type="match status" value="1"/>
</dbReference>
<dbReference type="CDD" id="cd10448">
    <property type="entry name" value="GIY-YIG_unchar_3"/>
    <property type="match status" value="1"/>
</dbReference>
<accession>K4IBI0</accession>
<dbReference type="Gene3D" id="3.40.1440.10">
    <property type="entry name" value="GIY-YIG endonuclease"/>
    <property type="match status" value="1"/>
</dbReference>
<feature type="domain" description="GIY-YIG" evidence="2">
    <location>
        <begin position="1"/>
        <end position="78"/>
    </location>
</feature>
<proteinExistence type="inferred from homology"/>
<sequence>MNHYVYIMTNKNNRVIYIGVTNNLDERVKEHKSRTYPNSFTSRYNCDKLVYFEEFEKSDEACKRERRFKKWNRAWKIDLIEEMNPNWFDLSDNWNLDFSISRLRK</sequence>
<dbReference type="InterPro" id="IPR035901">
    <property type="entry name" value="GIY-YIG_endonuc_sf"/>
</dbReference>
<evidence type="ECO:0000256" key="1">
    <source>
        <dbReference type="ARBA" id="ARBA00007435"/>
    </source>
</evidence>
<gene>
    <name evidence="3" type="ordered locus">P700755_000792</name>
</gene>
<dbReference type="InterPro" id="IPR000305">
    <property type="entry name" value="GIY-YIG_endonuc"/>
</dbReference>
<dbReference type="SUPFAM" id="SSF82771">
    <property type="entry name" value="GIY-YIG endonuclease"/>
    <property type="match status" value="1"/>
</dbReference>
<dbReference type="PROSITE" id="PS50164">
    <property type="entry name" value="GIY_YIG"/>
    <property type="match status" value="1"/>
</dbReference>
<dbReference type="KEGG" id="ptq:P700755_000792"/>
<organism evidence="3 4">
    <name type="scientific">Psychroflexus torquis (strain ATCC 700755 / CIP 106069 / ACAM 623)</name>
    <dbReference type="NCBI Taxonomy" id="313595"/>
    <lineage>
        <taxon>Bacteria</taxon>
        <taxon>Pseudomonadati</taxon>
        <taxon>Bacteroidota</taxon>
        <taxon>Flavobacteriia</taxon>
        <taxon>Flavobacteriales</taxon>
        <taxon>Flavobacteriaceae</taxon>
        <taxon>Psychroflexus</taxon>
    </lineage>
</organism>